<reference evidence="1 2" key="1">
    <citation type="submission" date="2013-01" db="EMBL/GenBank/DDBJ databases">
        <authorList>
            <person name="Harkins D.M."/>
            <person name="Durkin A.S."/>
            <person name="Brinkac L.M."/>
            <person name="Haft D.H."/>
            <person name="Selengut J.D."/>
            <person name="Sanka R."/>
            <person name="DePew J."/>
            <person name="Purushe J."/>
            <person name="Chanthongthip A."/>
            <person name="Lattana O."/>
            <person name="Phetsouvanh R."/>
            <person name="Newton P.N."/>
            <person name="Vinetz J.M."/>
            <person name="Sutton G.G."/>
            <person name="Nierman W.C."/>
            <person name="Fouts D.E."/>
        </authorList>
    </citation>
    <scope>NUCLEOTIDE SEQUENCE [LARGE SCALE GENOMIC DNA]</scope>
    <source>
        <strain evidence="1 2">UI 13098</strain>
    </source>
</reference>
<proteinExistence type="predicted"/>
<dbReference type="EMBL" id="AHNU02000040">
    <property type="protein sequence ID" value="EMN90617.1"/>
    <property type="molecule type" value="Genomic_DNA"/>
</dbReference>
<evidence type="ECO:0000313" key="2">
    <source>
        <dbReference type="Proteomes" id="UP000012118"/>
    </source>
</evidence>
<gene>
    <name evidence="1" type="ORF">LEP1GSC108_3348</name>
</gene>
<dbReference type="Proteomes" id="UP000012118">
    <property type="component" value="Unassembled WGS sequence"/>
</dbReference>
<protein>
    <submittedName>
        <fullName evidence="1">Uncharacterized protein</fullName>
    </submittedName>
</protein>
<name>M6QP26_9LEPT</name>
<organism evidence="1 2">
    <name type="scientific">Leptospira weilii str. UI 13098</name>
    <dbReference type="NCBI Taxonomy" id="1088542"/>
    <lineage>
        <taxon>Bacteria</taxon>
        <taxon>Pseudomonadati</taxon>
        <taxon>Spirochaetota</taxon>
        <taxon>Spirochaetia</taxon>
        <taxon>Leptospirales</taxon>
        <taxon>Leptospiraceae</taxon>
        <taxon>Leptospira</taxon>
    </lineage>
</organism>
<comment type="caution">
    <text evidence="1">The sequence shown here is derived from an EMBL/GenBank/DDBJ whole genome shotgun (WGS) entry which is preliminary data.</text>
</comment>
<accession>M6QP26</accession>
<sequence>MHFACEVNPHPPLKIEGNKPVKVRMKRTNEKGFVYPFSMNYYNPDPKFTISQLVSLGNTLGLPEKWWEE</sequence>
<dbReference type="AlphaFoldDB" id="M6QP26"/>
<evidence type="ECO:0000313" key="1">
    <source>
        <dbReference type="EMBL" id="EMN90617.1"/>
    </source>
</evidence>
<keyword evidence="2" id="KW-1185">Reference proteome</keyword>